<evidence type="ECO:0000259" key="10">
    <source>
        <dbReference type="Pfam" id="PF00593"/>
    </source>
</evidence>
<protein>
    <submittedName>
        <fullName evidence="12">TonB-linked SusC/RagA family outer membrane protein</fullName>
    </submittedName>
</protein>
<evidence type="ECO:0000256" key="5">
    <source>
        <dbReference type="ARBA" id="ARBA00023077"/>
    </source>
</evidence>
<keyword evidence="4 8" id="KW-0812">Transmembrane</keyword>
<keyword evidence="2 8" id="KW-0813">Transport</keyword>
<proteinExistence type="inferred from homology"/>
<evidence type="ECO:0000256" key="3">
    <source>
        <dbReference type="ARBA" id="ARBA00022452"/>
    </source>
</evidence>
<dbReference type="Pfam" id="PF00593">
    <property type="entry name" value="TonB_dep_Rec_b-barrel"/>
    <property type="match status" value="1"/>
</dbReference>
<feature type="domain" description="TonB-dependent receptor-like beta-barrel" evidence="10">
    <location>
        <begin position="447"/>
        <end position="898"/>
    </location>
</feature>
<dbReference type="PROSITE" id="PS52016">
    <property type="entry name" value="TONB_DEPENDENT_REC_3"/>
    <property type="match status" value="1"/>
</dbReference>
<keyword evidence="5 9" id="KW-0798">TonB box</keyword>
<dbReference type="NCBIfam" id="TIGR04057">
    <property type="entry name" value="SusC_RagA_signa"/>
    <property type="match status" value="1"/>
</dbReference>
<accession>A0A840ECK8</accession>
<dbReference type="InterPro" id="IPR036942">
    <property type="entry name" value="Beta-barrel_TonB_sf"/>
</dbReference>
<keyword evidence="3 8" id="KW-1134">Transmembrane beta strand</keyword>
<name>A0A840ECK8_9BACT</name>
<evidence type="ECO:0000313" key="12">
    <source>
        <dbReference type="EMBL" id="MBB4078696.1"/>
    </source>
</evidence>
<dbReference type="GO" id="GO:0009279">
    <property type="term" value="C:cell outer membrane"/>
    <property type="evidence" value="ECO:0007669"/>
    <property type="project" value="UniProtKB-SubCell"/>
</dbReference>
<dbReference type="NCBIfam" id="TIGR04056">
    <property type="entry name" value="OMP_RagA_SusC"/>
    <property type="match status" value="1"/>
</dbReference>
<dbReference type="InterPro" id="IPR023996">
    <property type="entry name" value="TonB-dep_OMP_SusC/RagA"/>
</dbReference>
<comment type="similarity">
    <text evidence="8 9">Belongs to the TonB-dependent receptor family.</text>
</comment>
<evidence type="ECO:0000256" key="9">
    <source>
        <dbReference type="RuleBase" id="RU003357"/>
    </source>
</evidence>
<evidence type="ECO:0000256" key="8">
    <source>
        <dbReference type="PROSITE-ProRule" id="PRU01360"/>
    </source>
</evidence>
<dbReference type="InterPro" id="IPR023997">
    <property type="entry name" value="TonB-dep_OMP_SusC/RagA_CS"/>
</dbReference>
<gene>
    <name evidence="12" type="ORF">GGR28_001309</name>
</gene>
<keyword evidence="7 8" id="KW-0998">Cell outer membrane</keyword>
<comment type="caution">
    <text evidence="12">The sequence shown here is derived from an EMBL/GenBank/DDBJ whole genome shotgun (WGS) entry which is preliminary data.</text>
</comment>
<dbReference type="InterPro" id="IPR008969">
    <property type="entry name" value="CarboxyPept-like_regulatory"/>
</dbReference>
<evidence type="ECO:0000256" key="4">
    <source>
        <dbReference type="ARBA" id="ARBA00022692"/>
    </source>
</evidence>
<keyword evidence="13" id="KW-1185">Reference proteome</keyword>
<evidence type="ECO:0000256" key="2">
    <source>
        <dbReference type="ARBA" id="ARBA00022448"/>
    </source>
</evidence>
<dbReference type="SUPFAM" id="SSF49464">
    <property type="entry name" value="Carboxypeptidase regulatory domain-like"/>
    <property type="match status" value="1"/>
</dbReference>
<dbReference type="Pfam" id="PF07715">
    <property type="entry name" value="Plug"/>
    <property type="match status" value="1"/>
</dbReference>
<dbReference type="RefSeq" id="WP_183494929.1">
    <property type="nucleotide sequence ID" value="NZ_JACIFF010000002.1"/>
</dbReference>
<dbReference type="InterPro" id="IPR037066">
    <property type="entry name" value="Plug_dom_sf"/>
</dbReference>
<dbReference type="EMBL" id="JACIFF010000002">
    <property type="protein sequence ID" value="MBB4078696.1"/>
    <property type="molecule type" value="Genomic_DNA"/>
</dbReference>
<dbReference type="Pfam" id="PF13715">
    <property type="entry name" value="CarbopepD_reg_2"/>
    <property type="match status" value="1"/>
</dbReference>
<dbReference type="Gene3D" id="2.40.170.20">
    <property type="entry name" value="TonB-dependent receptor, beta-barrel domain"/>
    <property type="match status" value="1"/>
</dbReference>
<evidence type="ECO:0000256" key="6">
    <source>
        <dbReference type="ARBA" id="ARBA00023136"/>
    </source>
</evidence>
<sequence>MRVLYPDLQRDNWRRFRILGIGLLSLVCSGWLAAQTVTGTVYDETGVGLVGATVLVEGTTTGTVTDIDGSYSVNANGGSALVFSFTGYLSQRVPIGTQSVVDITMEPDVAILDQVVVTGYSQQRKGDITGAVAVLDTDELTGIAASSVNQQLEGRATGVQTSTSGQAGAGTNIRIRGISSFTSNDPLIVVDGVPQLNNYLNNINPQDIASLQILKDASAASIYGTRASNGVIIITTKKGVSGKPKITYDAYFGVQGHERGFNDFLIQNTQDYANVFWDQYANVGSTPPSNIYGMGSRPEIPNYIFPDREDDGSQPNIDESTYSFPNNLIVRANPNGTDWWDAVFDPAPITDHTLAISGGTDAGTYRISANYLNQQGTMIETYFKRYSIRANSQWTLGKVTIGETLNLSRVESVGVPGGTQNEQGTLMQIVKEQPIIPVYDVGGNFASGKANGLSNGTNPVARLVRNRDNVGEYDAAIGSLFASIEVIDGLTLKTNFGLNYSVGGAPNFQFPTFENSEPTTINSFSENLNRSFNWVWTNTASYNKIFDERHNLNLLVGYESLNERFRSISGSYAQYFLTDPSVRYLSGGLANPDTRQSNSGGSEHTLLSTFGQASYTLDGKYLVTATIRRDGSSRFAEDNRYGVFPSASIGWRISGESFLSDVNWLSDLKLRVGYGTVGNENIGNYRFVNQFGGSTATTFYAINGGNTLRTGYTATALGDPTIGWEEKQTTNVGVDLSILDDKLNVVLDLYQSTTNDLLFNPALPLTAGTVNPPFVNIAEMENNGFDLAVNWRPDVGPVKFDIGLNLSQYRNQIVRIDGDSDVFSPRGAPEVRTATGDYIVNRVGSSIGTFYGLQWDGIWQSQAEIDAANAIDGDPSTDFMANAAPGRFRWADVNSYDPETGELTGRPDGLINDADLTAIGNPHPDFTAGLNLGARYGNFDLSAFFFGSFGNDILNTTKQFTIFRQFNTNADVRVVTDSWTPQNMDTDIPRLDINDAESRRLSSYYVEDGSYIRLKQLQLGYTLPGSVGGNILSKLRVYVQAQNLFTITDYSGLDPALSSFDVSGQDADDLYMGIDYGNYPSTRIIMFGINAGF</sequence>
<feature type="domain" description="TonB-dependent receptor plug" evidence="11">
    <location>
        <begin position="126"/>
        <end position="231"/>
    </location>
</feature>
<reference evidence="12 13" key="1">
    <citation type="submission" date="2020-08" db="EMBL/GenBank/DDBJ databases">
        <title>Genomic Encyclopedia of Type Strains, Phase IV (KMG-IV): sequencing the most valuable type-strain genomes for metagenomic binning, comparative biology and taxonomic classification.</title>
        <authorList>
            <person name="Goeker M."/>
        </authorList>
    </citation>
    <scope>NUCLEOTIDE SEQUENCE [LARGE SCALE GENOMIC DNA]</scope>
    <source>
        <strain evidence="12 13">DSM 105137</strain>
    </source>
</reference>
<dbReference type="InterPro" id="IPR012910">
    <property type="entry name" value="Plug_dom"/>
</dbReference>
<evidence type="ECO:0000313" key="13">
    <source>
        <dbReference type="Proteomes" id="UP000576209"/>
    </source>
</evidence>
<organism evidence="12 13">
    <name type="scientific">Neolewinella aquimaris</name>
    <dbReference type="NCBI Taxonomy" id="1835722"/>
    <lineage>
        <taxon>Bacteria</taxon>
        <taxon>Pseudomonadati</taxon>
        <taxon>Bacteroidota</taxon>
        <taxon>Saprospiria</taxon>
        <taxon>Saprospirales</taxon>
        <taxon>Lewinellaceae</taxon>
        <taxon>Neolewinella</taxon>
    </lineage>
</organism>
<dbReference type="SUPFAM" id="SSF56935">
    <property type="entry name" value="Porins"/>
    <property type="match status" value="1"/>
</dbReference>
<evidence type="ECO:0000259" key="11">
    <source>
        <dbReference type="Pfam" id="PF07715"/>
    </source>
</evidence>
<dbReference type="InterPro" id="IPR039426">
    <property type="entry name" value="TonB-dep_rcpt-like"/>
</dbReference>
<evidence type="ECO:0000256" key="1">
    <source>
        <dbReference type="ARBA" id="ARBA00004571"/>
    </source>
</evidence>
<keyword evidence="6 8" id="KW-0472">Membrane</keyword>
<comment type="subcellular location">
    <subcellularLocation>
        <location evidence="1 8">Cell outer membrane</location>
        <topology evidence="1 8">Multi-pass membrane protein</topology>
    </subcellularLocation>
</comment>
<dbReference type="InterPro" id="IPR000531">
    <property type="entry name" value="Beta-barrel_TonB"/>
</dbReference>
<dbReference type="Gene3D" id="2.170.130.10">
    <property type="entry name" value="TonB-dependent receptor, plug domain"/>
    <property type="match status" value="1"/>
</dbReference>
<dbReference type="Proteomes" id="UP000576209">
    <property type="component" value="Unassembled WGS sequence"/>
</dbReference>
<evidence type="ECO:0000256" key="7">
    <source>
        <dbReference type="ARBA" id="ARBA00023237"/>
    </source>
</evidence>
<dbReference type="Gene3D" id="2.60.40.1120">
    <property type="entry name" value="Carboxypeptidase-like, regulatory domain"/>
    <property type="match status" value="1"/>
</dbReference>
<dbReference type="AlphaFoldDB" id="A0A840ECK8"/>